<dbReference type="GO" id="GO:0004792">
    <property type="term" value="F:thiosulfate-cyanide sulfurtransferase activity"/>
    <property type="evidence" value="ECO:0007669"/>
    <property type="project" value="TreeGrafter"/>
</dbReference>
<reference evidence="3" key="1">
    <citation type="submission" date="2016-06" db="EMBL/GenBank/DDBJ databases">
        <authorList>
            <person name="Varghese N."/>
            <person name="Submissions Spin"/>
        </authorList>
    </citation>
    <scope>NUCLEOTIDE SEQUENCE [LARGE SCALE GENOMIC DNA]</scope>
    <source>
        <strain evidence="3">DSM 44830</strain>
    </source>
</reference>
<evidence type="ECO:0000313" key="2">
    <source>
        <dbReference type="EMBL" id="SCF21610.1"/>
    </source>
</evidence>
<keyword evidence="3" id="KW-1185">Reference proteome</keyword>
<evidence type="ECO:0000313" key="3">
    <source>
        <dbReference type="Proteomes" id="UP000199504"/>
    </source>
</evidence>
<dbReference type="Proteomes" id="UP000199504">
    <property type="component" value="Unassembled WGS sequence"/>
</dbReference>
<dbReference type="PANTHER" id="PTHR10953">
    <property type="entry name" value="UBIQUITIN-ACTIVATING ENZYME E1"/>
    <property type="match status" value="1"/>
</dbReference>
<dbReference type="GO" id="GO:0008641">
    <property type="term" value="F:ubiquitin-like modifier activating enzyme activity"/>
    <property type="evidence" value="ECO:0007669"/>
    <property type="project" value="InterPro"/>
</dbReference>
<dbReference type="PANTHER" id="PTHR10953:SF102">
    <property type="entry name" value="ADENYLYLTRANSFERASE AND SULFURTRANSFERASE MOCS3"/>
    <property type="match status" value="1"/>
</dbReference>
<dbReference type="GO" id="GO:0016779">
    <property type="term" value="F:nucleotidyltransferase activity"/>
    <property type="evidence" value="ECO:0007669"/>
    <property type="project" value="UniProtKB-KW"/>
</dbReference>
<protein>
    <submittedName>
        <fullName evidence="2">Molybdopterin or thiamine biosynthesis adenylyltransferase</fullName>
    </submittedName>
</protein>
<dbReference type="Gene3D" id="3.40.50.720">
    <property type="entry name" value="NAD(P)-binding Rossmann-like Domain"/>
    <property type="match status" value="1"/>
</dbReference>
<dbReference type="InterPro" id="IPR045886">
    <property type="entry name" value="ThiF/MoeB/HesA"/>
</dbReference>
<keyword evidence="2" id="KW-0548">Nucleotidyltransferase</keyword>
<evidence type="ECO:0000259" key="1">
    <source>
        <dbReference type="Pfam" id="PF00899"/>
    </source>
</evidence>
<feature type="domain" description="THIF-type NAD/FAD binding fold" evidence="1">
    <location>
        <begin position="126"/>
        <end position="361"/>
    </location>
</feature>
<dbReference type="InterPro" id="IPR000594">
    <property type="entry name" value="ThiF_NAD_FAD-bd"/>
</dbReference>
<dbReference type="EMBL" id="FMCX01000004">
    <property type="protein sequence ID" value="SCF21610.1"/>
    <property type="molecule type" value="Genomic_DNA"/>
</dbReference>
<dbReference type="AlphaFoldDB" id="A0A1C4YLS4"/>
<dbReference type="SUPFAM" id="SSF69572">
    <property type="entry name" value="Activating enzymes of the ubiquitin-like proteins"/>
    <property type="match status" value="1"/>
</dbReference>
<organism evidence="2 3">
    <name type="scientific">Micromonospora mirobrigensis</name>
    <dbReference type="NCBI Taxonomy" id="262898"/>
    <lineage>
        <taxon>Bacteria</taxon>
        <taxon>Bacillati</taxon>
        <taxon>Actinomycetota</taxon>
        <taxon>Actinomycetes</taxon>
        <taxon>Micromonosporales</taxon>
        <taxon>Micromonosporaceae</taxon>
        <taxon>Micromonospora</taxon>
    </lineage>
</organism>
<keyword evidence="2" id="KW-0808">Transferase</keyword>
<gene>
    <name evidence="2" type="ORF">GA0070564_104186</name>
</gene>
<dbReference type="GO" id="GO:0005737">
    <property type="term" value="C:cytoplasm"/>
    <property type="evidence" value="ECO:0007669"/>
    <property type="project" value="TreeGrafter"/>
</dbReference>
<accession>A0A1C4YLS4</accession>
<sequence>MRRPRIKPEHAPYRVAGSAVRIGGPTYGVAAQVDDPDGAVWTLLESMDGSRDVDEIVRRVHAAHPTETPDGIRAALRRFVEAGYVEDVGAPEPAELSGRDRERFDRSRAYFRWLDLTPRASTWEPQVALSRARVTLVGVGGTGGVAAMALAASGVGRLVCVDPDVVELSNLNRQVLYQERDIGRPKADAAAHRLRRLNSAVRVTGLRQRITGPDDVAALAARCDVLVLSADRPQPDVRIWTNRACLATGTPWVDAGYHGPLVQVGSYVPGAGPCWECVRAADADRHHAAGVRYADAERRNAAVANAVAAPSAGISGYLAAHHALALITGVPARPPGRVDAVNLMALDATFTLDDPRRPDCPACGTLR</sequence>
<proteinExistence type="predicted"/>
<dbReference type="InterPro" id="IPR035985">
    <property type="entry name" value="Ubiquitin-activating_enz"/>
</dbReference>
<name>A0A1C4YLS4_9ACTN</name>
<dbReference type="STRING" id="262898.GA0070564_104186"/>
<dbReference type="RefSeq" id="WP_218104930.1">
    <property type="nucleotide sequence ID" value="NZ_FMCX01000004.1"/>
</dbReference>
<dbReference type="Pfam" id="PF00899">
    <property type="entry name" value="ThiF"/>
    <property type="match status" value="1"/>
</dbReference>